<dbReference type="SMART" id="SM00538">
    <property type="entry name" value="POP4"/>
    <property type="match status" value="1"/>
</dbReference>
<comment type="caution">
    <text evidence="10">The sequence shown here is derived from an EMBL/GenBank/DDBJ whole genome shotgun (WGS) entry which is preliminary data.</text>
</comment>
<evidence type="ECO:0000256" key="7">
    <source>
        <dbReference type="ARBA" id="ARBA00022801"/>
    </source>
</evidence>
<dbReference type="AlphaFoldDB" id="A0AA39PGB7"/>
<dbReference type="GO" id="GO:0016787">
    <property type="term" value="F:hydrolase activity"/>
    <property type="evidence" value="ECO:0007669"/>
    <property type="project" value="UniProtKB-KW"/>
</dbReference>
<keyword evidence="7" id="KW-0378">Hydrolase</keyword>
<dbReference type="InterPro" id="IPR002730">
    <property type="entry name" value="Rpp29/RNP1"/>
</dbReference>
<comment type="subcellular location">
    <subcellularLocation>
        <location evidence="1">Nucleus</location>
    </subcellularLocation>
</comment>
<feature type="region of interest" description="Disordered" evidence="9">
    <location>
        <begin position="79"/>
        <end position="107"/>
    </location>
</feature>
<dbReference type="InterPro" id="IPR023534">
    <property type="entry name" value="Rof/RNase_P-like"/>
</dbReference>
<evidence type="ECO:0000256" key="1">
    <source>
        <dbReference type="ARBA" id="ARBA00004123"/>
    </source>
</evidence>
<keyword evidence="5" id="KW-0540">Nuclease</keyword>
<dbReference type="GO" id="GO:0001682">
    <property type="term" value="P:tRNA 5'-leader removal"/>
    <property type="evidence" value="ECO:0007669"/>
    <property type="project" value="InterPro"/>
</dbReference>
<dbReference type="GO" id="GO:0000172">
    <property type="term" value="C:ribonuclease MRP complex"/>
    <property type="evidence" value="ECO:0007669"/>
    <property type="project" value="InterPro"/>
</dbReference>
<dbReference type="HAMAP" id="MF_00754">
    <property type="entry name" value="RNase_P_1"/>
    <property type="match status" value="1"/>
</dbReference>
<evidence type="ECO:0000256" key="8">
    <source>
        <dbReference type="PIRNR" id="PIRNR027081"/>
    </source>
</evidence>
<dbReference type="GO" id="GO:0006364">
    <property type="term" value="P:rRNA processing"/>
    <property type="evidence" value="ECO:0007669"/>
    <property type="project" value="TreeGrafter"/>
</dbReference>
<evidence type="ECO:0000256" key="4">
    <source>
        <dbReference type="ARBA" id="ARBA00022694"/>
    </source>
</evidence>
<dbReference type="PIRSF" id="PIRSF027081">
    <property type="entry name" value="RNase_P/MRP_p29_subunit"/>
    <property type="match status" value="1"/>
</dbReference>
<keyword evidence="11" id="KW-1185">Reference proteome</keyword>
<dbReference type="PANTHER" id="PTHR13348:SF0">
    <property type="entry name" value="RIBONUCLEASE P PROTEIN SUBUNIT P29"/>
    <property type="match status" value="1"/>
</dbReference>
<name>A0AA39PGB7_9AGAR</name>
<feature type="compositionally biased region" description="Basic and acidic residues" evidence="9">
    <location>
        <begin position="10"/>
        <end position="20"/>
    </location>
</feature>
<evidence type="ECO:0000256" key="9">
    <source>
        <dbReference type="SAM" id="MobiDB-lite"/>
    </source>
</evidence>
<dbReference type="InterPro" id="IPR036980">
    <property type="entry name" value="RNase_P/MRP_Rpp29_sf"/>
</dbReference>
<accession>A0AA39PGB7</accession>
<dbReference type="Pfam" id="PF01868">
    <property type="entry name" value="RNase_P-MRP_p29"/>
    <property type="match status" value="1"/>
</dbReference>
<evidence type="ECO:0000256" key="3">
    <source>
        <dbReference type="ARBA" id="ARBA00022490"/>
    </source>
</evidence>
<dbReference type="Gene3D" id="2.30.30.210">
    <property type="entry name" value="Ribonuclease P/MRP, subunit p29"/>
    <property type="match status" value="1"/>
</dbReference>
<keyword evidence="3" id="KW-0963">Cytoplasm</keyword>
<evidence type="ECO:0000256" key="5">
    <source>
        <dbReference type="ARBA" id="ARBA00022722"/>
    </source>
</evidence>
<evidence type="ECO:0000313" key="11">
    <source>
        <dbReference type="Proteomes" id="UP001175227"/>
    </source>
</evidence>
<dbReference type="GO" id="GO:0030677">
    <property type="term" value="C:ribonuclease P complex"/>
    <property type="evidence" value="ECO:0007669"/>
    <property type="project" value="InterPro"/>
</dbReference>
<feature type="compositionally biased region" description="Basic residues" evidence="9">
    <location>
        <begin position="95"/>
        <end position="105"/>
    </location>
</feature>
<dbReference type="GO" id="GO:0005634">
    <property type="term" value="C:nucleus"/>
    <property type="evidence" value="ECO:0007669"/>
    <property type="project" value="UniProtKB-SubCell"/>
</dbReference>
<feature type="compositionally biased region" description="Basic and acidic residues" evidence="9">
    <location>
        <begin position="79"/>
        <end position="94"/>
    </location>
</feature>
<dbReference type="EMBL" id="JAUEPR010000006">
    <property type="protein sequence ID" value="KAK0483745.1"/>
    <property type="molecule type" value="Genomic_DNA"/>
</dbReference>
<dbReference type="PANTHER" id="PTHR13348">
    <property type="entry name" value="RIBONUCLEASE P SUBUNIT P29"/>
    <property type="match status" value="1"/>
</dbReference>
<dbReference type="SUPFAM" id="SSF101744">
    <property type="entry name" value="Rof/RNase P subunit-like"/>
    <property type="match status" value="1"/>
</dbReference>
<evidence type="ECO:0000313" key="10">
    <source>
        <dbReference type="EMBL" id="KAK0483745.1"/>
    </source>
</evidence>
<organism evidence="10 11">
    <name type="scientific">Armillaria novae-zelandiae</name>
    <dbReference type="NCBI Taxonomy" id="153914"/>
    <lineage>
        <taxon>Eukaryota</taxon>
        <taxon>Fungi</taxon>
        <taxon>Dikarya</taxon>
        <taxon>Basidiomycota</taxon>
        <taxon>Agaricomycotina</taxon>
        <taxon>Agaricomycetes</taxon>
        <taxon>Agaricomycetidae</taxon>
        <taxon>Agaricales</taxon>
        <taxon>Marasmiineae</taxon>
        <taxon>Physalacriaceae</taxon>
        <taxon>Armillaria</taxon>
    </lineage>
</organism>
<evidence type="ECO:0000256" key="2">
    <source>
        <dbReference type="ARBA" id="ARBA00006181"/>
    </source>
</evidence>
<gene>
    <name evidence="10" type="ORF">IW261DRAFT_1675202</name>
</gene>
<dbReference type="GO" id="GO:0004519">
    <property type="term" value="F:endonuclease activity"/>
    <property type="evidence" value="ECO:0007669"/>
    <property type="project" value="UniProtKB-KW"/>
</dbReference>
<keyword evidence="6" id="KW-0255">Endonuclease</keyword>
<evidence type="ECO:0000256" key="6">
    <source>
        <dbReference type="ARBA" id="ARBA00022759"/>
    </source>
</evidence>
<proteinExistence type="inferred from homology"/>
<keyword evidence="8" id="KW-0539">Nucleus</keyword>
<feature type="region of interest" description="Disordered" evidence="9">
    <location>
        <begin position="1"/>
        <end position="20"/>
    </location>
</feature>
<comment type="similarity">
    <text evidence="2">Belongs to the eukaryotic/archaeal RNase P protein component 1 family.</text>
</comment>
<dbReference type="InterPro" id="IPR016848">
    <property type="entry name" value="RNase_P/MRP_Rpp29-subunit"/>
</dbReference>
<dbReference type="Proteomes" id="UP001175227">
    <property type="component" value="Unassembled WGS sequence"/>
</dbReference>
<dbReference type="InterPro" id="IPR023538">
    <property type="entry name" value="RNP1"/>
</dbReference>
<protein>
    <recommendedName>
        <fullName evidence="8">Ribonuclease P protein subunit</fullName>
    </recommendedName>
</protein>
<keyword evidence="4 8" id="KW-0819">tRNA processing</keyword>
<sequence length="294" mass="33571">MSEHHKKKVMKYEEKEESSRRNIDLYKDLASATKNNRLRLSTTSPFTPTFVTSSVSQSSDPTDIYATRVHGRKIVLENPVKESREKKERLERKAKQQAHKERKRLGVVGKREAREKSLWKLDEHQAKFNIFLPLHHLWMGYMSELLGLNQTSTSTGIPTTKDMPSTGSMHAKLLKADLNGSLISVRRSKNPCLLGLSGIVIHESENAFKVVTKEDQVKLIPKANAVFVFAVPLFSTLPSNYDASMPLLIPSAEESKDTVLDRPYIEFELYGNQFRFRSADRAGRKFKHKETIEL</sequence>
<dbReference type="GO" id="GO:0033204">
    <property type="term" value="F:ribonuclease P RNA binding"/>
    <property type="evidence" value="ECO:0007669"/>
    <property type="project" value="InterPro"/>
</dbReference>
<reference evidence="10" key="1">
    <citation type="submission" date="2023-06" db="EMBL/GenBank/DDBJ databases">
        <authorList>
            <consortium name="Lawrence Berkeley National Laboratory"/>
            <person name="Ahrendt S."/>
            <person name="Sahu N."/>
            <person name="Indic B."/>
            <person name="Wong-Bajracharya J."/>
            <person name="Merenyi Z."/>
            <person name="Ke H.-M."/>
            <person name="Monk M."/>
            <person name="Kocsube S."/>
            <person name="Drula E."/>
            <person name="Lipzen A."/>
            <person name="Balint B."/>
            <person name="Henrissat B."/>
            <person name="Andreopoulos B."/>
            <person name="Martin F.M."/>
            <person name="Harder C.B."/>
            <person name="Rigling D."/>
            <person name="Ford K.L."/>
            <person name="Foster G.D."/>
            <person name="Pangilinan J."/>
            <person name="Papanicolaou A."/>
            <person name="Barry K."/>
            <person name="LaButti K."/>
            <person name="Viragh M."/>
            <person name="Koriabine M."/>
            <person name="Yan M."/>
            <person name="Riley R."/>
            <person name="Champramary S."/>
            <person name="Plett K.L."/>
            <person name="Tsai I.J."/>
            <person name="Slot J."/>
            <person name="Sipos G."/>
            <person name="Plett J."/>
            <person name="Nagy L.G."/>
            <person name="Grigoriev I.V."/>
        </authorList>
    </citation>
    <scope>NUCLEOTIDE SEQUENCE</scope>
    <source>
        <strain evidence="10">ICMP 16352</strain>
    </source>
</reference>